<organism evidence="2 3">
    <name type="scientific">Cylicocyclus nassatus</name>
    <name type="common">Nematode worm</name>
    <dbReference type="NCBI Taxonomy" id="53992"/>
    <lineage>
        <taxon>Eukaryota</taxon>
        <taxon>Metazoa</taxon>
        <taxon>Ecdysozoa</taxon>
        <taxon>Nematoda</taxon>
        <taxon>Chromadorea</taxon>
        <taxon>Rhabditida</taxon>
        <taxon>Rhabditina</taxon>
        <taxon>Rhabditomorpha</taxon>
        <taxon>Strongyloidea</taxon>
        <taxon>Strongylidae</taxon>
        <taxon>Cylicocyclus</taxon>
    </lineage>
</organism>
<keyword evidence="3" id="KW-1185">Reference proteome</keyword>
<dbReference type="Proteomes" id="UP001176961">
    <property type="component" value="Unassembled WGS sequence"/>
</dbReference>
<sequence length="281" mass="31152">MKKTEEKDLGIVVGRDFQNCIIDPNWSSTCSYANPLRLVLTTVPSDDQLGSIIQCFQKPNVAKVSLRKRPQPSEDITDPSAAPHVIHEIEILTVIIPKRRVAILKNDAAAQSTTCTYPYSKGNKWNDTKGEDSRGAVLPDLLPSNLPSNEKVDTLAVDQQKPIANDNDVTSKEEIQLDSDTDIDDDLKEEMRTIPDPPFKCKISDKNIIPFSSEEYVFLNPLFMPGIYSRTALPSIEEFYMSGKTSALTCVSPKKTNSFPHRKNAPAQLRGHRSGPGPDQG</sequence>
<dbReference type="AlphaFoldDB" id="A0AA36GSQ1"/>
<protein>
    <submittedName>
        <fullName evidence="2">Uncharacterized protein</fullName>
    </submittedName>
</protein>
<evidence type="ECO:0000313" key="2">
    <source>
        <dbReference type="EMBL" id="CAJ0597461.1"/>
    </source>
</evidence>
<gene>
    <name evidence="2" type="ORF">CYNAS_LOCUS9444</name>
</gene>
<accession>A0AA36GSQ1</accession>
<comment type="caution">
    <text evidence="2">The sequence shown here is derived from an EMBL/GenBank/DDBJ whole genome shotgun (WGS) entry which is preliminary data.</text>
</comment>
<evidence type="ECO:0000313" key="3">
    <source>
        <dbReference type="Proteomes" id="UP001176961"/>
    </source>
</evidence>
<name>A0AA36GSQ1_CYLNA</name>
<dbReference type="EMBL" id="CATQJL010000223">
    <property type="protein sequence ID" value="CAJ0597461.1"/>
    <property type="molecule type" value="Genomic_DNA"/>
</dbReference>
<reference evidence="2" key="1">
    <citation type="submission" date="2023-07" db="EMBL/GenBank/DDBJ databases">
        <authorList>
            <consortium name="CYATHOMIX"/>
        </authorList>
    </citation>
    <scope>NUCLEOTIDE SEQUENCE</scope>
    <source>
        <strain evidence="2">N/A</strain>
    </source>
</reference>
<feature type="region of interest" description="Disordered" evidence="1">
    <location>
        <begin position="252"/>
        <end position="281"/>
    </location>
</feature>
<evidence type="ECO:0000256" key="1">
    <source>
        <dbReference type="SAM" id="MobiDB-lite"/>
    </source>
</evidence>
<proteinExistence type="predicted"/>